<evidence type="ECO:0000259" key="3">
    <source>
        <dbReference type="Pfam" id="PF13460"/>
    </source>
</evidence>
<dbReference type="Gene3D" id="3.30.870.10">
    <property type="entry name" value="Endonuclease Chain A"/>
    <property type="match status" value="2"/>
</dbReference>
<evidence type="ECO:0000313" key="4">
    <source>
        <dbReference type="EMBL" id="RLM65621.1"/>
    </source>
</evidence>
<sequence>MAGSDTTSPGLAGPSFPPTDTSPPMAAPPPQQPDHPYTSGGLGYFHLRLVGPASALLLLRSDRLYSLSLSPPPAAGATASAYSSPAPVVRAPATSCSAHPAAPFASHTASLAPELRASTAGPSARGPPPSLPSATRSRCYGAAPDTGSWWRGNGSADAGVEELRQDGAGELCLDNPTNPVSEENLPQDDCNLDQDKLEYHPDVVKGGDTDAELCQGSKGCGDDNEEQTGCSNGNEEQHHSEGCYSDGSTFFLNRLARIGSLSDTRAEPHSGVTLLQLLHPVESLVRVFTATFTSDISCYPRFPEEIAFGKDRKKQGVACHHPKLIVLQREDSMRVVVTSANLVPRQGPEFYRISGLICDEHFPPLCSLIASLKRCLGFWRLEEVLSNIKWPEALETDFIYGASSIGTSINPQFIASFASATGKRPHQDFDSQESDPEKTWQRLRSTGIFYDAIPQPYARIGHPMHVKVAQRRFESRSGGHSFGWTYCGSHNFSPAAWGQLLSPPSKANPTEARSAPSGPRLHICNYELGIILISPPPGKSKQASESRHRIESIALPFVVPPPRYNGSDRPATRLAMREAVAEACVLQSYDVVDLSDDTDEDVPDEDDEQEVELSDCSQQEKEEEKIYAETLWKQHKKSTGKGASDVAAGLLTPTPAASSPQPPVTRRPTAPHAAVPSATTYQRFPRSPSPSPPAPAQVRRAEEPMAPSPLHFRSPALASPPLSPRRCPPAAAAAASVRSAPAPTAASPFSRLRTRCRFAASDVMEEYSSTPIDIVADIVVLGGSGFVGSAICKAAVSKGIEVVSLSRSGRPSYSDPWVDQVNWLAGDVFYARWDEVLVGATAVVSTLGGFGNEEQMKRINGEANVIAVNAAKENGVPKFILISVHDYNLPSFLLTSGYFTGKRKAESEVLSKYPASGVVLRPGFIYGKRKVNGFEIPLDAVGEPLEKLLSSVENFTKPLSSLPASDLVLAPPVSVDDVAYAAINAVVDDSFFGVFTIEQIKEAAANVRV</sequence>
<dbReference type="PANTHER" id="PTHR12415">
    <property type="entry name" value="TYROSYL-DNA PHOSPHODIESTERASE 1"/>
    <property type="match status" value="1"/>
</dbReference>
<evidence type="ECO:0000256" key="2">
    <source>
        <dbReference type="SAM" id="MobiDB-lite"/>
    </source>
</evidence>
<dbReference type="InterPro" id="IPR016040">
    <property type="entry name" value="NAD(P)-bd_dom"/>
</dbReference>
<dbReference type="STRING" id="4540.A0A3L6PY35"/>
<proteinExistence type="predicted"/>
<reference evidence="5" key="1">
    <citation type="journal article" date="2019" name="Nat. Commun.">
        <title>The genome of broomcorn millet.</title>
        <authorList>
            <person name="Zou C."/>
            <person name="Miki D."/>
            <person name="Li D."/>
            <person name="Tang Q."/>
            <person name="Xiao L."/>
            <person name="Rajput S."/>
            <person name="Deng P."/>
            <person name="Jia W."/>
            <person name="Huang R."/>
            <person name="Zhang M."/>
            <person name="Sun Y."/>
            <person name="Hu J."/>
            <person name="Fu X."/>
            <person name="Schnable P.S."/>
            <person name="Li F."/>
            <person name="Zhang H."/>
            <person name="Feng B."/>
            <person name="Zhu X."/>
            <person name="Liu R."/>
            <person name="Schnable J.C."/>
            <person name="Zhu J.-K."/>
            <person name="Zhang H."/>
        </authorList>
    </citation>
    <scope>NUCLEOTIDE SEQUENCE [LARGE SCALE GENOMIC DNA]</scope>
</reference>
<dbReference type="SUPFAM" id="SSF56024">
    <property type="entry name" value="Phospholipase D/nuclease"/>
    <property type="match status" value="2"/>
</dbReference>
<feature type="region of interest" description="Disordered" evidence="2">
    <location>
        <begin position="116"/>
        <end position="138"/>
    </location>
</feature>
<protein>
    <recommendedName>
        <fullName evidence="3">NAD(P)-binding domain-containing protein</fullName>
    </recommendedName>
</protein>
<feature type="region of interest" description="Disordered" evidence="2">
    <location>
        <begin position="638"/>
        <end position="730"/>
    </location>
</feature>
<dbReference type="EMBL" id="PQIB02000015">
    <property type="protein sequence ID" value="RLM65621.1"/>
    <property type="molecule type" value="Genomic_DNA"/>
</dbReference>
<accession>A0A3L6PY35</accession>
<dbReference type="OrthoDB" id="47785at2759"/>
<feature type="site" description="Interaction with DNA" evidence="1">
    <location>
        <position position="493"/>
    </location>
</feature>
<dbReference type="InterPro" id="IPR010347">
    <property type="entry name" value="Tdp1"/>
</dbReference>
<feature type="region of interest" description="Disordered" evidence="2">
    <location>
        <begin position="591"/>
        <end position="624"/>
    </location>
</feature>
<feature type="region of interest" description="Disordered" evidence="2">
    <location>
        <begin position="1"/>
        <end position="40"/>
    </location>
</feature>
<organism evidence="4 5">
    <name type="scientific">Panicum miliaceum</name>
    <name type="common">Proso millet</name>
    <name type="synonym">Broomcorn millet</name>
    <dbReference type="NCBI Taxonomy" id="4540"/>
    <lineage>
        <taxon>Eukaryota</taxon>
        <taxon>Viridiplantae</taxon>
        <taxon>Streptophyta</taxon>
        <taxon>Embryophyta</taxon>
        <taxon>Tracheophyta</taxon>
        <taxon>Spermatophyta</taxon>
        <taxon>Magnoliopsida</taxon>
        <taxon>Liliopsida</taxon>
        <taxon>Poales</taxon>
        <taxon>Poaceae</taxon>
        <taxon>PACMAD clade</taxon>
        <taxon>Panicoideae</taxon>
        <taxon>Panicodae</taxon>
        <taxon>Paniceae</taxon>
        <taxon>Panicinae</taxon>
        <taxon>Panicum</taxon>
        <taxon>Panicum sect. Panicum</taxon>
    </lineage>
</organism>
<feature type="compositionally biased region" description="Pro residues" evidence="2">
    <location>
        <begin position="15"/>
        <end position="33"/>
    </location>
</feature>
<dbReference type="Pfam" id="PF13460">
    <property type="entry name" value="NAD_binding_10"/>
    <property type="match status" value="1"/>
</dbReference>
<feature type="compositionally biased region" description="Acidic residues" evidence="2">
    <location>
        <begin position="593"/>
        <end position="613"/>
    </location>
</feature>
<dbReference type="FunFam" id="3.40.50.720:FF:000349">
    <property type="entry name" value="Uncharacterized protein At1g32220, chloroplastic"/>
    <property type="match status" value="1"/>
</dbReference>
<dbReference type="GO" id="GO:0008081">
    <property type="term" value="F:phosphoric diester hydrolase activity"/>
    <property type="evidence" value="ECO:0007669"/>
    <property type="project" value="InterPro"/>
</dbReference>
<feature type="domain" description="NAD(P)-binding" evidence="3">
    <location>
        <begin position="782"/>
        <end position="925"/>
    </location>
</feature>
<evidence type="ECO:0000313" key="5">
    <source>
        <dbReference type="Proteomes" id="UP000275267"/>
    </source>
</evidence>
<dbReference type="GO" id="GO:0006281">
    <property type="term" value="P:DNA repair"/>
    <property type="evidence" value="ECO:0007669"/>
    <property type="project" value="InterPro"/>
</dbReference>
<dbReference type="GO" id="GO:0005634">
    <property type="term" value="C:nucleus"/>
    <property type="evidence" value="ECO:0007669"/>
    <property type="project" value="InterPro"/>
</dbReference>
<dbReference type="SUPFAM" id="SSF51735">
    <property type="entry name" value="NAD(P)-binding Rossmann-fold domains"/>
    <property type="match status" value="1"/>
</dbReference>
<evidence type="ECO:0000256" key="1">
    <source>
        <dbReference type="PIRSR" id="PIRSR610347-3"/>
    </source>
</evidence>
<dbReference type="Gene3D" id="3.40.50.720">
    <property type="entry name" value="NAD(P)-binding Rossmann-like Domain"/>
    <property type="match status" value="1"/>
</dbReference>
<comment type="caution">
    <text evidence="4">The sequence shown here is derived from an EMBL/GenBank/DDBJ whole genome shotgun (WGS) entry which is preliminary data.</text>
</comment>
<dbReference type="PANTHER" id="PTHR12415:SF3">
    <property type="entry name" value="OS04G0403400 PROTEIN"/>
    <property type="match status" value="1"/>
</dbReference>
<dbReference type="Proteomes" id="UP000275267">
    <property type="component" value="Unassembled WGS sequence"/>
</dbReference>
<dbReference type="InterPro" id="IPR036291">
    <property type="entry name" value="NAD(P)-bd_dom_sf"/>
</dbReference>
<dbReference type="Pfam" id="PF06087">
    <property type="entry name" value="Tyr-DNA_phospho"/>
    <property type="match status" value="2"/>
</dbReference>
<keyword evidence="5" id="KW-1185">Reference proteome</keyword>
<name>A0A3L6PY35_PANMI</name>
<dbReference type="AlphaFoldDB" id="A0A3L6PY35"/>
<gene>
    <name evidence="4" type="ORF">C2845_PM16G06560</name>
</gene>